<dbReference type="FunFam" id="3.30.200.20:FF:000266">
    <property type="entry name" value="probable serine/threonine-protein kinase RLCKVII"/>
    <property type="match status" value="1"/>
</dbReference>
<comment type="caution">
    <text evidence="15">The sequence shown here is derived from an EMBL/GenBank/DDBJ whole genome shotgun (WGS) entry which is preliminary data.</text>
</comment>
<keyword evidence="6 11" id="KW-0547">Nucleotide-binding</keyword>
<evidence type="ECO:0000256" key="8">
    <source>
        <dbReference type="ARBA" id="ARBA00022840"/>
    </source>
</evidence>
<evidence type="ECO:0000256" key="9">
    <source>
        <dbReference type="ARBA" id="ARBA00023136"/>
    </source>
</evidence>
<evidence type="ECO:0000256" key="12">
    <source>
        <dbReference type="RuleBase" id="RU000304"/>
    </source>
</evidence>
<dbReference type="InterPro" id="IPR008271">
    <property type="entry name" value="Ser/Thr_kinase_AS"/>
</dbReference>
<feature type="region of interest" description="Disordered" evidence="13">
    <location>
        <begin position="364"/>
        <end position="387"/>
    </location>
</feature>
<evidence type="ECO:0000259" key="14">
    <source>
        <dbReference type="PROSITE" id="PS50011"/>
    </source>
</evidence>
<feature type="region of interest" description="Disordered" evidence="13">
    <location>
        <begin position="11"/>
        <end position="61"/>
    </location>
</feature>
<dbReference type="GO" id="GO:0005524">
    <property type="term" value="F:ATP binding"/>
    <property type="evidence" value="ECO:0007669"/>
    <property type="project" value="UniProtKB-UniRule"/>
</dbReference>
<evidence type="ECO:0000256" key="11">
    <source>
        <dbReference type="PROSITE-ProRule" id="PRU10141"/>
    </source>
</evidence>
<accession>A0A1R3ISA5</accession>
<evidence type="ECO:0000256" key="3">
    <source>
        <dbReference type="ARBA" id="ARBA00022475"/>
    </source>
</evidence>
<dbReference type="PANTHER" id="PTHR47985:SF4">
    <property type="entry name" value="SERINE_THREONINE-PROTEIN KINASE PBL27"/>
    <property type="match status" value="1"/>
</dbReference>
<dbReference type="PROSITE" id="PS00107">
    <property type="entry name" value="PROTEIN_KINASE_ATP"/>
    <property type="match status" value="1"/>
</dbReference>
<dbReference type="InterPro" id="IPR011009">
    <property type="entry name" value="Kinase-like_dom_sf"/>
</dbReference>
<feature type="domain" description="Protein kinase" evidence="14">
    <location>
        <begin position="79"/>
        <end position="362"/>
    </location>
</feature>
<dbReference type="GO" id="GO:0090404">
    <property type="term" value="C:pollen tube tip"/>
    <property type="evidence" value="ECO:0007669"/>
    <property type="project" value="UniProtKB-ARBA"/>
</dbReference>
<keyword evidence="10" id="KW-0449">Lipoprotein</keyword>
<dbReference type="Gene3D" id="3.30.200.20">
    <property type="entry name" value="Phosphorylase Kinase, domain 1"/>
    <property type="match status" value="1"/>
</dbReference>
<dbReference type="CDD" id="cd14066">
    <property type="entry name" value="STKc_IRAK"/>
    <property type="match status" value="1"/>
</dbReference>
<evidence type="ECO:0000256" key="6">
    <source>
        <dbReference type="ARBA" id="ARBA00022741"/>
    </source>
</evidence>
<organism evidence="15 16">
    <name type="scientific">Corchorus capsularis</name>
    <name type="common">Jute</name>
    <dbReference type="NCBI Taxonomy" id="210143"/>
    <lineage>
        <taxon>Eukaryota</taxon>
        <taxon>Viridiplantae</taxon>
        <taxon>Streptophyta</taxon>
        <taxon>Embryophyta</taxon>
        <taxon>Tracheophyta</taxon>
        <taxon>Spermatophyta</taxon>
        <taxon>Magnoliopsida</taxon>
        <taxon>eudicotyledons</taxon>
        <taxon>Gunneridae</taxon>
        <taxon>Pentapetalae</taxon>
        <taxon>rosids</taxon>
        <taxon>malvids</taxon>
        <taxon>Malvales</taxon>
        <taxon>Malvaceae</taxon>
        <taxon>Grewioideae</taxon>
        <taxon>Apeibeae</taxon>
        <taxon>Corchorus</taxon>
    </lineage>
</organism>
<dbReference type="GO" id="GO:0010183">
    <property type="term" value="P:pollen tube guidance"/>
    <property type="evidence" value="ECO:0007669"/>
    <property type="project" value="UniProtKB-ARBA"/>
</dbReference>
<name>A0A1R3ISA5_COCAP</name>
<feature type="binding site" evidence="11">
    <location>
        <position position="109"/>
    </location>
    <ligand>
        <name>ATP</name>
        <dbReference type="ChEBI" id="CHEBI:30616"/>
    </ligand>
</feature>
<keyword evidence="5" id="KW-0808">Transferase</keyword>
<reference evidence="15 16" key="1">
    <citation type="submission" date="2013-09" db="EMBL/GenBank/DDBJ databases">
        <title>Corchorus capsularis genome sequencing.</title>
        <authorList>
            <person name="Alam M."/>
            <person name="Haque M.S."/>
            <person name="Islam M.S."/>
            <person name="Emdad E.M."/>
            <person name="Islam M.M."/>
            <person name="Ahmed B."/>
            <person name="Halim A."/>
            <person name="Hossen Q.M.M."/>
            <person name="Hossain M.Z."/>
            <person name="Ahmed R."/>
            <person name="Khan M.M."/>
            <person name="Islam R."/>
            <person name="Rashid M.M."/>
            <person name="Khan S.A."/>
            <person name="Rahman M.S."/>
            <person name="Alam M."/>
        </authorList>
    </citation>
    <scope>NUCLEOTIDE SEQUENCE [LARGE SCALE GENOMIC DNA]</scope>
    <source>
        <strain evidence="16">cv. CVL-1</strain>
        <tissue evidence="15">Whole seedling</tissue>
    </source>
</reference>
<dbReference type="OrthoDB" id="4062651at2759"/>
<dbReference type="OMA" id="ARAMEWG"/>
<dbReference type="PROSITE" id="PS50011">
    <property type="entry name" value="PROTEIN_KINASE_DOM"/>
    <property type="match status" value="1"/>
</dbReference>
<dbReference type="Proteomes" id="UP000188268">
    <property type="component" value="Unassembled WGS sequence"/>
</dbReference>
<dbReference type="SMART" id="SM00220">
    <property type="entry name" value="S_TKc"/>
    <property type="match status" value="1"/>
</dbReference>
<dbReference type="SUPFAM" id="SSF56112">
    <property type="entry name" value="Protein kinase-like (PK-like)"/>
    <property type="match status" value="1"/>
</dbReference>
<comment type="subcellular location">
    <subcellularLocation>
        <location evidence="1">Cell membrane</location>
        <topology evidence="1">Lipid-anchor</topology>
    </subcellularLocation>
</comment>
<evidence type="ECO:0000256" key="10">
    <source>
        <dbReference type="ARBA" id="ARBA00023288"/>
    </source>
</evidence>
<keyword evidence="4 12" id="KW-0723">Serine/threonine-protein kinase</keyword>
<keyword evidence="3" id="KW-1003">Cell membrane</keyword>
<keyword evidence="7" id="KW-0418">Kinase</keyword>
<evidence type="ECO:0000313" key="15">
    <source>
        <dbReference type="EMBL" id="OMO85469.1"/>
    </source>
</evidence>
<evidence type="ECO:0000256" key="2">
    <source>
        <dbReference type="ARBA" id="ARBA00008684"/>
    </source>
</evidence>
<dbReference type="AlphaFoldDB" id="A0A1R3ISA5"/>
<evidence type="ECO:0000256" key="7">
    <source>
        <dbReference type="ARBA" id="ARBA00022777"/>
    </source>
</evidence>
<dbReference type="FunFam" id="1.10.510.10:FF:000032">
    <property type="entry name" value="Serine/threonine-protein kinase PBS1"/>
    <property type="match status" value="1"/>
</dbReference>
<dbReference type="Gene3D" id="1.10.510.10">
    <property type="entry name" value="Transferase(Phosphotransferase) domain 1"/>
    <property type="match status" value="1"/>
</dbReference>
<dbReference type="GO" id="GO:0004674">
    <property type="term" value="F:protein serine/threonine kinase activity"/>
    <property type="evidence" value="ECO:0007669"/>
    <property type="project" value="UniProtKB-KW"/>
</dbReference>
<dbReference type="InterPro" id="IPR000719">
    <property type="entry name" value="Prot_kinase_dom"/>
</dbReference>
<sequence>MGYCPCFGGRKGKKLKSGDDREVNEKCKPQLSPSGVGLVGSKSGSGTKPEFVAPKDEPNAGSRAQTFTYRQLATATKNFRKESLIGQGGFGAVYRGQLESTNQIVAVKKLDKTGGQGEKEFLVEVLMLSLLRHPNLVNLIGYCAEGDQRLLVYEYMQQGSLEDHLHYLIPGQEPLDWNTRMAIAAGAAKGLEHLHTGAEPPVIYRDLKSSNILLGEGYHPKLSDFGLAKFGPSGDKSHVSTRIMGTHGYCAPEYLTSGKLTMKSDIFSFGVVLLELITGRKALDDKRPRDERFLVDWALPLLKDGKNILNLADPLLRGQFSRSTLKRALEVAAMCIQENANSRPSISDLVLALDYLTSHPYNPNETKRVSVKGPENNDSPKETKRILDKDFDRERAVAEAKLWGESWRDKRRQNEQVAPDGSNRYAFIFFQLVAQSSGRIISLKKFTEDPLPVDNGRAKLLFHGSENEVMAESLAAFRTCLLAEVNHQLIRMEFRKMKEL</sequence>
<proteinExistence type="inferred from homology"/>
<dbReference type="Gramene" id="OMO85469">
    <property type="protein sequence ID" value="OMO85469"/>
    <property type="gene ID" value="CCACVL1_10172"/>
</dbReference>
<dbReference type="EMBL" id="AWWV01009596">
    <property type="protein sequence ID" value="OMO85469.1"/>
    <property type="molecule type" value="Genomic_DNA"/>
</dbReference>
<protein>
    <recommendedName>
        <fullName evidence="14">Protein kinase domain-containing protein</fullName>
    </recommendedName>
</protein>
<dbReference type="Pfam" id="PF00069">
    <property type="entry name" value="Pkinase"/>
    <property type="match status" value="1"/>
</dbReference>
<dbReference type="GO" id="GO:0005886">
    <property type="term" value="C:plasma membrane"/>
    <property type="evidence" value="ECO:0007669"/>
    <property type="project" value="UniProtKB-SubCell"/>
</dbReference>
<feature type="compositionally biased region" description="Basic and acidic residues" evidence="13">
    <location>
        <begin position="16"/>
        <end position="28"/>
    </location>
</feature>
<keyword evidence="16" id="KW-1185">Reference proteome</keyword>
<dbReference type="PROSITE" id="PS00108">
    <property type="entry name" value="PROTEIN_KINASE_ST"/>
    <property type="match status" value="1"/>
</dbReference>
<keyword evidence="9" id="KW-0472">Membrane</keyword>
<comment type="similarity">
    <text evidence="2">Belongs to the protein kinase superfamily. Ser/Thr protein kinase family.</text>
</comment>
<keyword evidence="8 11" id="KW-0067">ATP-binding</keyword>
<evidence type="ECO:0000313" key="16">
    <source>
        <dbReference type="Proteomes" id="UP000188268"/>
    </source>
</evidence>
<dbReference type="STRING" id="210143.A0A1R3ISA5"/>
<gene>
    <name evidence="15" type="ORF">CCACVL1_10172</name>
</gene>
<evidence type="ECO:0000256" key="4">
    <source>
        <dbReference type="ARBA" id="ARBA00022527"/>
    </source>
</evidence>
<dbReference type="InterPro" id="IPR017441">
    <property type="entry name" value="Protein_kinase_ATP_BS"/>
</dbReference>
<evidence type="ECO:0000256" key="1">
    <source>
        <dbReference type="ARBA" id="ARBA00004193"/>
    </source>
</evidence>
<evidence type="ECO:0000256" key="5">
    <source>
        <dbReference type="ARBA" id="ARBA00022679"/>
    </source>
</evidence>
<dbReference type="PANTHER" id="PTHR47985">
    <property type="entry name" value="OS07G0668900 PROTEIN"/>
    <property type="match status" value="1"/>
</dbReference>
<evidence type="ECO:0000256" key="13">
    <source>
        <dbReference type="SAM" id="MobiDB-lite"/>
    </source>
</evidence>
<feature type="compositionally biased region" description="Low complexity" evidence="13">
    <location>
        <begin position="31"/>
        <end position="46"/>
    </location>
</feature>
<feature type="compositionally biased region" description="Basic and acidic residues" evidence="13">
    <location>
        <begin position="378"/>
        <end position="387"/>
    </location>
</feature>